<dbReference type="STRING" id="190974.SAMN05216439_1695"/>
<evidence type="ECO:0000313" key="1">
    <source>
        <dbReference type="EMBL" id="SEK93810.1"/>
    </source>
</evidence>
<organism evidence="1 2">
    <name type="scientific">Methanobrevibacter gottschalkii</name>
    <dbReference type="NCBI Taxonomy" id="190974"/>
    <lineage>
        <taxon>Archaea</taxon>
        <taxon>Methanobacteriati</taxon>
        <taxon>Methanobacteriota</taxon>
        <taxon>Methanomada group</taxon>
        <taxon>Methanobacteria</taxon>
        <taxon>Methanobacteriales</taxon>
        <taxon>Methanobacteriaceae</taxon>
        <taxon>Methanobrevibacter</taxon>
    </lineage>
</organism>
<accession>A0A1H7L4U4</accession>
<reference evidence="1 2" key="1">
    <citation type="submission" date="2016-10" db="EMBL/GenBank/DDBJ databases">
        <authorList>
            <person name="de Groot N.N."/>
        </authorList>
    </citation>
    <scope>NUCLEOTIDE SEQUENCE [LARGE SCALE GENOMIC DNA]</scope>
    <source>
        <strain evidence="1 2">DSM 11978</strain>
    </source>
</reference>
<name>A0A1H7L4U4_9EURY</name>
<evidence type="ECO:0000313" key="2">
    <source>
        <dbReference type="Proteomes" id="UP000199506"/>
    </source>
</evidence>
<protein>
    <submittedName>
        <fullName evidence="1">Uncharacterized protein</fullName>
    </submittedName>
</protein>
<dbReference type="AlphaFoldDB" id="A0A1H7L4U4"/>
<dbReference type="EMBL" id="FOAK01000007">
    <property type="protein sequence ID" value="SEK93810.1"/>
    <property type="molecule type" value="Genomic_DNA"/>
</dbReference>
<proteinExistence type="predicted"/>
<gene>
    <name evidence="1" type="ORF">SAMN05216439_1695</name>
</gene>
<dbReference type="Proteomes" id="UP000199506">
    <property type="component" value="Unassembled WGS sequence"/>
</dbReference>
<sequence>MGDIMITFEVDSQLNENCGIVLRNLSFNSEISNSEEYKCNVYGEFSLKNHEDYDNLELKSIFYDDESNIINIERDYINLDGFLGSGTFDFWVYLNKDKLIKTHKIKIIPSKLRRKILKRSVCNNKISIESENLSININLKKDYSEVEKRDRKKELIKDIDETIDALSKSDEIINLINYYD</sequence>